<organism evidence="2 3">
    <name type="scientific">Tistlia consotensis USBA 355</name>
    <dbReference type="NCBI Taxonomy" id="560819"/>
    <lineage>
        <taxon>Bacteria</taxon>
        <taxon>Pseudomonadati</taxon>
        <taxon>Pseudomonadota</taxon>
        <taxon>Alphaproteobacteria</taxon>
        <taxon>Rhodospirillales</taxon>
        <taxon>Rhodovibrionaceae</taxon>
        <taxon>Tistlia</taxon>
    </lineage>
</organism>
<feature type="transmembrane region" description="Helical" evidence="1">
    <location>
        <begin position="96"/>
        <end position="114"/>
    </location>
</feature>
<dbReference type="RefSeq" id="WP_085125298.1">
    <property type="nucleotide sequence ID" value="NZ_FWZX01000026.1"/>
</dbReference>
<evidence type="ECO:0000313" key="2">
    <source>
        <dbReference type="EMBL" id="SMF65670.1"/>
    </source>
</evidence>
<evidence type="ECO:0000256" key="1">
    <source>
        <dbReference type="SAM" id="Phobius"/>
    </source>
</evidence>
<name>A0A1Y6CN36_9PROT</name>
<evidence type="ECO:0000313" key="3">
    <source>
        <dbReference type="Proteomes" id="UP000192917"/>
    </source>
</evidence>
<accession>A0A1Y6CN36</accession>
<feature type="transmembrane region" description="Helical" evidence="1">
    <location>
        <begin position="34"/>
        <end position="53"/>
    </location>
</feature>
<keyword evidence="3" id="KW-1185">Reference proteome</keyword>
<feature type="transmembrane region" description="Helical" evidence="1">
    <location>
        <begin position="65"/>
        <end position="84"/>
    </location>
</feature>
<dbReference type="STRING" id="560819.SAMN05428998_12637"/>
<protein>
    <submittedName>
        <fullName evidence="2">Uncharacterized protein</fullName>
    </submittedName>
</protein>
<keyword evidence="1" id="KW-0812">Transmembrane</keyword>
<keyword evidence="1" id="KW-1133">Transmembrane helix</keyword>
<dbReference type="EMBL" id="FWZX01000026">
    <property type="protein sequence ID" value="SMF65670.1"/>
    <property type="molecule type" value="Genomic_DNA"/>
</dbReference>
<sequence length="157" mass="16733">MQRTNRLFADALLSAVFLIAGILAAEALAPGRDVAAAWTVPAILVAALQPALWSRVSCPRPARAAAVALASLVALMIYGALVFFDLATLFAPDPRVPWYLGWAGNLLAPLAAAVESLRLLHRFARAALGVDLSGEAVSPRAMLQSWKGRTARRTWFG</sequence>
<keyword evidence="1" id="KW-0472">Membrane</keyword>
<dbReference type="Proteomes" id="UP000192917">
    <property type="component" value="Unassembled WGS sequence"/>
</dbReference>
<gene>
    <name evidence="2" type="ORF">SAMN05428998_12637</name>
</gene>
<reference evidence="2 3" key="1">
    <citation type="submission" date="2017-04" db="EMBL/GenBank/DDBJ databases">
        <authorList>
            <person name="Afonso C.L."/>
            <person name="Miller P.J."/>
            <person name="Scott M.A."/>
            <person name="Spackman E."/>
            <person name="Goraichik I."/>
            <person name="Dimitrov K.M."/>
            <person name="Suarez D.L."/>
            <person name="Swayne D.E."/>
        </authorList>
    </citation>
    <scope>NUCLEOTIDE SEQUENCE [LARGE SCALE GENOMIC DNA]</scope>
    <source>
        <strain evidence="2 3">USBA 355</strain>
    </source>
</reference>
<proteinExistence type="predicted"/>
<dbReference type="AlphaFoldDB" id="A0A1Y6CN36"/>